<gene>
    <name evidence="2" type="ORF">E1301_Tti014277</name>
</gene>
<feature type="region of interest" description="Disordered" evidence="1">
    <location>
        <begin position="70"/>
        <end position="125"/>
    </location>
</feature>
<accession>A0A5A9PI50</accession>
<sequence length="125" mass="13108">MEPDGIVRNEFNMFLKEWLLRGSSGRPSSAVIDAKSCGATIVRLPSLGRRGGIDTATSLLEAMMDSAVEGPSSLGEAWGKPQMDLMRGSPPLSASVCPQGHRQESPPESAPSPSCAPCRGPIGKT</sequence>
<evidence type="ECO:0000313" key="2">
    <source>
        <dbReference type="EMBL" id="KAA0721750.1"/>
    </source>
</evidence>
<dbReference type="AlphaFoldDB" id="A0A5A9PI50"/>
<organism evidence="2 3">
    <name type="scientific">Triplophysa tibetana</name>
    <dbReference type="NCBI Taxonomy" id="1572043"/>
    <lineage>
        <taxon>Eukaryota</taxon>
        <taxon>Metazoa</taxon>
        <taxon>Chordata</taxon>
        <taxon>Craniata</taxon>
        <taxon>Vertebrata</taxon>
        <taxon>Euteleostomi</taxon>
        <taxon>Actinopterygii</taxon>
        <taxon>Neopterygii</taxon>
        <taxon>Teleostei</taxon>
        <taxon>Ostariophysi</taxon>
        <taxon>Cypriniformes</taxon>
        <taxon>Nemacheilidae</taxon>
        <taxon>Triplophysa</taxon>
    </lineage>
</organism>
<dbReference type="EMBL" id="SOYY01000004">
    <property type="protein sequence ID" value="KAA0721750.1"/>
    <property type="molecule type" value="Genomic_DNA"/>
</dbReference>
<evidence type="ECO:0000256" key="1">
    <source>
        <dbReference type="SAM" id="MobiDB-lite"/>
    </source>
</evidence>
<dbReference type="Proteomes" id="UP000324632">
    <property type="component" value="Chromosome 4"/>
</dbReference>
<reference evidence="2 3" key="1">
    <citation type="journal article" date="2019" name="Mol. Ecol. Resour.">
        <title>Chromosome-level genome assembly of Triplophysa tibetana, a fish adapted to the harsh high-altitude environment of the Tibetan Plateau.</title>
        <authorList>
            <person name="Yang X."/>
            <person name="Liu H."/>
            <person name="Ma Z."/>
            <person name="Zou Y."/>
            <person name="Zou M."/>
            <person name="Mao Y."/>
            <person name="Li X."/>
            <person name="Wang H."/>
            <person name="Chen T."/>
            <person name="Wang W."/>
            <person name="Yang R."/>
        </authorList>
    </citation>
    <scope>NUCLEOTIDE SEQUENCE [LARGE SCALE GENOMIC DNA]</scope>
    <source>
        <strain evidence="2">TTIB1903HZAU</strain>
        <tissue evidence="2">Muscle</tissue>
    </source>
</reference>
<protein>
    <submittedName>
        <fullName evidence="2">Uncharacterized protein</fullName>
    </submittedName>
</protein>
<comment type="caution">
    <text evidence="2">The sequence shown here is derived from an EMBL/GenBank/DDBJ whole genome shotgun (WGS) entry which is preliminary data.</text>
</comment>
<evidence type="ECO:0000313" key="3">
    <source>
        <dbReference type="Proteomes" id="UP000324632"/>
    </source>
</evidence>
<name>A0A5A9PI50_9TELE</name>
<proteinExistence type="predicted"/>
<keyword evidence="3" id="KW-1185">Reference proteome</keyword>